<keyword evidence="8 9" id="KW-0472">Membrane</keyword>
<comment type="function">
    <text evidence="9">Component of the ERMES/MDM complex, which serves as a molecular tether to connect the endoplasmic reticulum (ER) and mitochondria. Components of this complex are involved in the control of mitochondrial shape and protein biogenesis, and function in nonvesicular lipid trafficking between the ER and mitochondria. MDM12 is required for the interaction of the ER-resident membrane protein MMM1 and the outer mitochondrial membrane-resident beta-barrel protein MDM10. The MDM12-MMM1 subcomplex functions in the major beta-barrel assembly pathway that is responsible for biogenesis of all mitochondrial outer membrane beta-barrel proteins, and acts in a late step after the SAM complex. The MDM10-MDM12-MMM1 subcomplex further acts in the TOM40-specific pathway after the action of the MDM12-MMM1 complex. Essential for establishing and maintaining the structure of mitochondria and maintenance of mtDNA nucleoids.</text>
</comment>
<evidence type="ECO:0000259" key="10">
    <source>
        <dbReference type="PROSITE" id="PS51847"/>
    </source>
</evidence>
<dbReference type="PANTHER" id="PTHR28204:SF1">
    <property type="entry name" value="MITOCHONDRIAL DISTRIBUTION AND MORPHOLOGY PROTEIN 12"/>
    <property type="match status" value="1"/>
</dbReference>
<dbReference type="GO" id="GO:0045040">
    <property type="term" value="P:protein insertion into mitochondrial outer membrane"/>
    <property type="evidence" value="ECO:0007669"/>
    <property type="project" value="UniProtKB-UniRule"/>
</dbReference>
<sequence>MSLEIFWDKLDSTVARTVQEKLNSQFASMEKPDIIGDLEIAELDFGSVAPHIEILDITDPYPEFYYSDDETSPILAQSSAFRTHSTSSIQRAAFTVGQLPPLVSPPPELIDRVDMASQPSRATTPKPRRGACPNDTQMLLSICYKGNMSVTVKTSLRLNYPSPAFIELPVVLKMTGFDFSASAVVAYLKDRINFCFLPPENGAASLLSGVYVRSEIGDHNKNILRNIEIIERFVIAQLRRVLDNDFIFPSYHSISLNSTPI</sequence>
<dbReference type="InterPro" id="IPR027532">
    <property type="entry name" value="Mdm12"/>
</dbReference>
<dbReference type="AlphaFoldDB" id="A0A4P9ZVB7"/>
<dbReference type="EMBL" id="ML002482">
    <property type="protein sequence ID" value="RKP37527.1"/>
    <property type="molecule type" value="Genomic_DNA"/>
</dbReference>
<evidence type="ECO:0000256" key="9">
    <source>
        <dbReference type="HAMAP-Rule" id="MF_03104"/>
    </source>
</evidence>
<evidence type="ECO:0000256" key="2">
    <source>
        <dbReference type="ARBA" id="ARBA00022448"/>
    </source>
</evidence>
<reference evidence="12" key="1">
    <citation type="journal article" date="2018" name="Nat. Microbiol.">
        <title>Leveraging single-cell genomics to expand the fungal tree of life.</title>
        <authorList>
            <person name="Ahrendt S.R."/>
            <person name="Quandt C.A."/>
            <person name="Ciobanu D."/>
            <person name="Clum A."/>
            <person name="Salamov A."/>
            <person name="Andreopoulos B."/>
            <person name="Cheng J.F."/>
            <person name="Woyke T."/>
            <person name="Pelin A."/>
            <person name="Henrissat B."/>
            <person name="Reynolds N.K."/>
            <person name="Benny G.L."/>
            <person name="Smith M.E."/>
            <person name="James T.Y."/>
            <person name="Grigoriev I.V."/>
        </authorList>
    </citation>
    <scope>NUCLEOTIDE SEQUENCE [LARGE SCALE GENOMIC DNA]</scope>
    <source>
        <strain evidence="12">RSA 468</strain>
    </source>
</reference>
<keyword evidence="12" id="KW-1185">Reference proteome</keyword>
<comment type="subcellular location">
    <subcellularLocation>
        <location evidence="1">Membrane</location>
    </subcellularLocation>
    <subcellularLocation>
        <location evidence="9">Mitochondrion outer membrane</location>
        <topology evidence="9">Peripheral membrane protein</topology>
        <orientation evidence="9">Cytoplasmic side</orientation>
    </subcellularLocation>
    <subcellularLocation>
        <location evidence="9">Endoplasmic reticulum membrane</location>
        <topology evidence="9">Peripheral membrane protein</topology>
        <orientation evidence="9">Cytoplasmic side</orientation>
    </subcellularLocation>
    <text evidence="9">The ERMES/MDM complex localizes to a few discrete foci (around 10 per single cell), that represent mitochondria-endoplasmic reticulum junctions. These foci are often found next to mtDNA nucleoids.</text>
</comment>
<gene>
    <name evidence="9" type="primary">MDM12</name>
    <name evidence="11" type="ORF">BJ085DRAFT_18457</name>
</gene>
<evidence type="ECO:0000256" key="8">
    <source>
        <dbReference type="ARBA" id="ARBA00023136"/>
    </source>
</evidence>
<dbReference type="PANTHER" id="PTHR28204">
    <property type="entry name" value="MITOCHONDRIAL DISTRIBUTION AND MORPHOLOGY PROTEIN 12"/>
    <property type="match status" value="1"/>
</dbReference>
<keyword evidence="3 9" id="KW-1000">Mitochondrion outer membrane</keyword>
<proteinExistence type="inferred from homology"/>
<feature type="domain" description="SMP-LTD" evidence="10">
    <location>
        <begin position="1"/>
        <end position="257"/>
    </location>
</feature>
<dbReference type="GO" id="GO:0032865">
    <property type="term" value="C:ERMES complex"/>
    <property type="evidence" value="ECO:0007669"/>
    <property type="project" value="UniProtKB-UniRule"/>
</dbReference>
<dbReference type="Proteomes" id="UP000268162">
    <property type="component" value="Unassembled WGS sequence"/>
</dbReference>
<organism evidence="11 12">
    <name type="scientific">Dimargaris cristalligena</name>
    <dbReference type="NCBI Taxonomy" id="215637"/>
    <lineage>
        <taxon>Eukaryota</taxon>
        <taxon>Fungi</taxon>
        <taxon>Fungi incertae sedis</taxon>
        <taxon>Zoopagomycota</taxon>
        <taxon>Kickxellomycotina</taxon>
        <taxon>Dimargaritomycetes</taxon>
        <taxon>Dimargaritales</taxon>
        <taxon>Dimargaritaceae</taxon>
        <taxon>Dimargaris</taxon>
    </lineage>
</organism>
<dbReference type="GO" id="GO:0005789">
    <property type="term" value="C:endoplasmic reticulum membrane"/>
    <property type="evidence" value="ECO:0007669"/>
    <property type="project" value="UniProtKB-SubCell"/>
</dbReference>
<accession>A0A4P9ZVB7</accession>
<evidence type="ECO:0000256" key="4">
    <source>
        <dbReference type="ARBA" id="ARBA00022824"/>
    </source>
</evidence>
<keyword evidence="4 9" id="KW-0256">Endoplasmic reticulum</keyword>
<dbReference type="GO" id="GO:1990456">
    <property type="term" value="P:mitochondrion-endoplasmic reticulum membrane tethering"/>
    <property type="evidence" value="ECO:0007669"/>
    <property type="project" value="TreeGrafter"/>
</dbReference>
<keyword evidence="7 9" id="KW-0496">Mitochondrion</keyword>
<dbReference type="PROSITE" id="PS51847">
    <property type="entry name" value="SMP"/>
    <property type="match status" value="1"/>
</dbReference>
<dbReference type="GO" id="GO:0015914">
    <property type="term" value="P:phospholipid transport"/>
    <property type="evidence" value="ECO:0007669"/>
    <property type="project" value="TreeGrafter"/>
</dbReference>
<evidence type="ECO:0000313" key="11">
    <source>
        <dbReference type="EMBL" id="RKP37527.1"/>
    </source>
</evidence>
<keyword evidence="2" id="KW-0813">Transport</keyword>
<dbReference type="Pfam" id="PF26544">
    <property type="entry name" value="Mdm12"/>
    <property type="match status" value="1"/>
</dbReference>
<keyword evidence="5" id="KW-0445">Lipid transport</keyword>
<evidence type="ECO:0000256" key="6">
    <source>
        <dbReference type="ARBA" id="ARBA00023121"/>
    </source>
</evidence>
<evidence type="ECO:0000256" key="7">
    <source>
        <dbReference type="ARBA" id="ARBA00023128"/>
    </source>
</evidence>
<dbReference type="InterPro" id="IPR031468">
    <property type="entry name" value="SMP_LBD"/>
</dbReference>
<dbReference type="CDD" id="cd21672">
    <property type="entry name" value="SMP_Mdm12"/>
    <property type="match status" value="1"/>
</dbReference>
<dbReference type="HAMAP" id="MF_03104">
    <property type="entry name" value="Mdm12"/>
    <property type="match status" value="1"/>
</dbReference>
<evidence type="ECO:0000256" key="3">
    <source>
        <dbReference type="ARBA" id="ARBA00022787"/>
    </source>
</evidence>
<evidence type="ECO:0000256" key="5">
    <source>
        <dbReference type="ARBA" id="ARBA00023055"/>
    </source>
</evidence>
<keyword evidence="6" id="KW-0446">Lipid-binding</keyword>
<dbReference type="STRING" id="215637.A0A4P9ZVB7"/>
<name>A0A4P9ZVB7_9FUNG</name>
<evidence type="ECO:0000256" key="1">
    <source>
        <dbReference type="ARBA" id="ARBA00004370"/>
    </source>
</evidence>
<comment type="subunit">
    <text evidence="9">Component of the ER-mitochondria encounter structure (ERMES) or MDM complex, composed of MMM1, MDM10, MDM12 and MDM34. A MMM1 homodimer associates with one molecule of MDM12 on each side in a pairwise head-to-tail manner, and the SMP-LTD domains of MMM1 and MDM12 generate a continuous hydrophobic tunnel for phospholipid trafficking.</text>
</comment>
<protein>
    <recommendedName>
        <fullName evidence="9">Mitochondrial distribution and morphology protein 12</fullName>
    </recommendedName>
    <alternativeName>
        <fullName evidence="9">Mitochondrial inheritance component MDM12</fullName>
    </alternativeName>
</protein>
<comment type="similarity">
    <text evidence="9">Belongs to the MDM12 family.</text>
</comment>
<evidence type="ECO:0000313" key="12">
    <source>
        <dbReference type="Proteomes" id="UP000268162"/>
    </source>
</evidence>
<dbReference type="GO" id="GO:0008289">
    <property type="term" value="F:lipid binding"/>
    <property type="evidence" value="ECO:0007669"/>
    <property type="project" value="UniProtKB-KW"/>
</dbReference>